<evidence type="ECO:0000256" key="6">
    <source>
        <dbReference type="ARBA" id="ARBA00023069"/>
    </source>
</evidence>
<keyword evidence="3" id="KW-0853">WD repeat</keyword>
<name>A0A7I8WJF4_BURXY</name>
<dbReference type="InterPro" id="IPR011990">
    <property type="entry name" value="TPR-like_helical_dom_sf"/>
</dbReference>
<dbReference type="Proteomes" id="UP000582659">
    <property type="component" value="Unassembled WGS sequence"/>
</dbReference>
<feature type="domain" description="IFT121-like zinc finger" evidence="10">
    <location>
        <begin position="1282"/>
        <end position="1328"/>
    </location>
</feature>
<dbReference type="InterPro" id="IPR056157">
    <property type="entry name" value="TPR_IFT80_172_dom"/>
</dbReference>
<dbReference type="InterPro" id="IPR016024">
    <property type="entry name" value="ARM-type_fold"/>
</dbReference>
<dbReference type="EMBL" id="CAJFDI010000003">
    <property type="protein sequence ID" value="CAD5221378.1"/>
    <property type="molecule type" value="Genomic_DNA"/>
</dbReference>
<dbReference type="OrthoDB" id="10250638at2759"/>
<dbReference type="Pfam" id="PF23389">
    <property type="entry name" value="Beta-prop_WDR19_1st"/>
    <property type="match status" value="1"/>
</dbReference>
<evidence type="ECO:0000256" key="5">
    <source>
        <dbReference type="ARBA" id="ARBA00022794"/>
    </source>
</evidence>
<comment type="caution">
    <text evidence="13">The sequence shown here is derived from an EMBL/GenBank/DDBJ whole genome shotgun (WGS) entry which is preliminary data.</text>
</comment>
<evidence type="ECO:0000256" key="1">
    <source>
        <dbReference type="ARBA" id="ARBA00004120"/>
    </source>
</evidence>
<dbReference type="InterPro" id="IPR015943">
    <property type="entry name" value="WD40/YVTN_repeat-like_dom_sf"/>
</dbReference>
<dbReference type="PANTHER" id="PTHR14920">
    <property type="entry name" value="OSMOTIC AVOIDANCE ABNORMAL PROTEIN 1/WD REPEAT MEMBRANE PROTEIN"/>
    <property type="match status" value="1"/>
</dbReference>
<dbReference type="SUPFAM" id="SSF48371">
    <property type="entry name" value="ARM repeat"/>
    <property type="match status" value="1"/>
</dbReference>
<evidence type="ECO:0000256" key="2">
    <source>
        <dbReference type="ARBA" id="ARBA00022490"/>
    </source>
</evidence>
<keyword evidence="4" id="KW-0677">Repeat</keyword>
<keyword evidence="2" id="KW-0963">Cytoplasm</keyword>
<dbReference type="InterPro" id="IPR057855">
    <property type="entry name" value="Beta-prop_WDR19_1st"/>
</dbReference>
<evidence type="ECO:0000259" key="12">
    <source>
        <dbReference type="Pfam" id="PF23389"/>
    </source>
</evidence>
<keyword evidence="14" id="KW-1185">Reference proteome</keyword>
<dbReference type="Pfam" id="PF23145">
    <property type="entry name" value="Zf_2nd_IFT121"/>
    <property type="match status" value="1"/>
</dbReference>
<sequence length="1350" mass="152723">MKVLFRETDQSLIGNGSIVFDWRPGGNHIAVGGNNGVVCLYDRYGERTEEVRGGSKIDLLRWDSEGEILAIASGQSSAVQLYELATRQIITLDISMGTKGLPTFMQWSKKHQVLIIGTNQGSILIYNHYSSKKLPLVGKHQRAIITGDFDEDIFALGSDDLSITVNNLEGETLSTISCTAEPTNLKISKFRRVDAERDKEELFISYIVGHRTLSIVTANDTSSPISLQFQDKYGQIVDTSWHNNGMIMIAFEMGFLVVLSAQDWNDVNHELFSVQEFTSTITCLYTSLSCERLFSGADNGQVKVRNTSDLAQLVEIIDGNGDGKPVSRVACSEDGTLVAVATETPALLVYLTKIPLVYATYRNKVAILSSLTEVSIYEDSNSTNSTSFNAKLEPSILALGHRHIAVAFNNRIWFYEYKGQVVTFMVEEEYITTINQIKLNKEYVMVVLDKGVQLHPIVKSDEEDHIKMFPEDTKDNEKLLQADLMDKFFVYSTDKNRLRYFSLADWAYSADYRHSRHVTSIFGEPSGIRTVFFDDNYDTFLYHPSDDEAYRFPDLKASSRYKACFWEAFTVDKDSMILTDSTNIYAFVASRNSHGEQTLNIIGVVKIPAGNIPLSLCKGIVTCYTSNGKLNTILLNTHKSDIITEGRNRDQLMESLNHFINLKRWRNAWKLCDQMNDKIAWEKLGEAAIRELNMEMAIRVYRRMGKASMVMSLEELKDIEEENLLSGHLLSLLGEFEKADELFCLSSEPWRALEMRRNILDWDRALQLANEVAKDQLPYVSLEYATQLEFMGQYSDALGYYEDALLPADESNTTVAEHNNTCLAGQARMLTKLGEVQRGLQIASQLADRQIKRECGIILEQMRLYSDAAQIFEVGKYYDRAAVAYIKSKNWMRILPIEEHVKSPKVLTQYGKLLLADKKYERAYQVFQRARSHDNVVMVLLKHMNRVDEAVEIARESRSLDGLKMIAKFFTDVGNDDSAIEFLVLSQCFQEAYNLALSTKKMEVYASAVEDHGSTQQFLQLADYYNAVNKNAEAGRFYGLAKEYESAINHLIKAGDNEEAIMDAVDFTAQSNNSILVEKVVHYLMGEPEGVPKDPKFLFHLYTKLGMHSKAAKIALIIAMDQQNRGSYKSAHKLLFTMRQQLKDQKIYIPMELEDWLFILHSYILAKRHVAAGNHLNAGRLLVRVARNVSRFVQHEVQILTSTVITCAKANLRGTAYELATRLIKPGMREKLDKKYKRTIETIVRKAENVADPPEIMTSCPFCGHSVREFETLCDGCKNTLPYCIVTGKHVIDSDFSLCSSCKMPAFCSELQKLERSGEPCPMCQSSVGSPAPINIKLYLNMEGNNKQTT</sequence>
<evidence type="ECO:0000259" key="11">
    <source>
        <dbReference type="Pfam" id="PF23387"/>
    </source>
</evidence>
<dbReference type="Proteomes" id="UP000659654">
    <property type="component" value="Unassembled WGS sequence"/>
</dbReference>
<dbReference type="InterPro" id="IPR039468">
    <property type="entry name" value="WDR19_WD40_rpt"/>
</dbReference>
<dbReference type="InterPro" id="IPR001680">
    <property type="entry name" value="WD40_rpt"/>
</dbReference>
<dbReference type="Pfam" id="PF15911">
    <property type="entry name" value="Beta-prop_WDR19_2nd"/>
    <property type="match status" value="1"/>
</dbReference>
<proteinExistence type="predicted"/>
<feature type="domain" description="IFT80/172/WDR35 TPR" evidence="11">
    <location>
        <begin position="681"/>
        <end position="772"/>
    </location>
</feature>
<feature type="domain" description="WDR19 WD40 repeat" evidence="9">
    <location>
        <begin position="365"/>
        <end position="638"/>
    </location>
</feature>
<evidence type="ECO:0000259" key="9">
    <source>
        <dbReference type="Pfam" id="PF15911"/>
    </source>
</evidence>
<dbReference type="GO" id="GO:0005929">
    <property type="term" value="C:cilium"/>
    <property type="evidence" value="ECO:0007669"/>
    <property type="project" value="TreeGrafter"/>
</dbReference>
<feature type="domain" description="WDR19 first beta-propeller" evidence="12">
    <location>
        <begin position="19"/>
        <end position="344"/>
    </location>
</feature>
<dbReference type="SMART" id="SM00320">
    <property type="entry name" value="WD40"/>
    <property type="match status" value="4"/>
</dbReference>
<organism evidence="13 14">
    <name type="scientific">Bursaphelenchus xylophilus</name>
    <name type="common">Pinewood nematode worm</name>
    <name type="synonym">Aphelenchoides xylophilus</name>
    <dbReference type="NCBI Taxonomy" id="6326"/>
    <lineage>
        <taxon>Eukaryota</taxon>
        <taxon>Metazoa</taxon>
        <taxon>Ecdysozoa</taxon>
        <taxon>Nematoda</taxon>
        <taxon>Chromadorea</taxon>
        <taxon>Rhabditida</taxon>
        <taxon>Tylenchina</taxon>
        <taxon>Tylenchomorpha</taxon>
        <taxon>Aphelenchoidea</taxon>
        <taxon>Aphelenchoididae</taxon>
        <taxon>Bursaphelenchus</taxon>
    </lineage>
</organism>
<comment type="subcellular location">
    <subcellularLocation>
        <location evidence="1">Cytoplasm</location>
        <location evidence="1">Cytoskeleton</location>
        <location evidence="1">Cilium basal body</location>
    </subcellularLocation>
</comment>
<dbReference type="SUPFAM" id="SSF82171">
    <property type="entry name" value="DPP6 N-terminal domain-like"/>
    <property type="match status" value="1"/>
</dbReference>
<dbReference type="EMBL" id="CAJFCV020000003">
    <property type="protein sequence ID" value="CAG9108316.1"/>
    <property type="molecule type" value="Genomic_DNA"/>
</dbReference>
<evidence type="ECO:0000256" key="8">
    <source>
        <dbReference type="ARBA" id="ARBA00023273"/>
    </source>
</evidence>
<evidence type="ECO:0000256" key="3">
    <source>
        <dbReference type="ARBA" id="ARBA00022574"/>
    </source>
</evidence>
<dbReference type="SUPFAM" id="SSF48452">
    <property type="entry name" value="TPR-like"/>
    <property type="match status" value="1"/>
</dbReference>
<dbReference type="GO" id="GO:0060271">
    <property type="term" value="P:cilium assembly"/>
    <property type="evidence" value="ECO:0007669"/>
    <property type="project" value="TreeGrafter"/>
</dbReference>
<evidence type="ECO:0000313" key="14">
    <source>
        <dbReference type="Proteomes" id="UP000659654"/>
    </source>
</evidence>
<dbReference type="Gene3D" id="2.130.10.10">
    <property type="entry name" value="YVTN repeat-like/Quinoprotein amine dehydrogenase"/>
    <property type="match status" value="2"/>
</dbReference>
<evidence type="ECO:0000313" key="13">
    <source>
        <dbReference type="EMBL" id="CAD5221378.1"/>
    </source>
</evidence>
<keyword evidence="7" id="KW-0206">Cytoskeleton</keyword>
<evidence type="ECO:0000259" key="10">
    <source>
        <dbReference type="Pfam" id="PF23145"/>
    </source>
</evidence>
<dbReference type="SMR" id="A0A7I8WJF4"/>
<dbReference type="PANTHER" id="PTHR14920:SF0">
    <property type="entry name" value="WD REPEAT DOMAIN 19"/>
    <property type="match status" value="1"/>
</dbReference>
<dbReference type="InterPro" id="IPR036322">
    <property type="entry name" value="WD40_repeat_dom_sf"/>
</dbReference>
<evidence type="ECO:0000256" key="4">
    <source>
        <dbReference type="ARBA" id="ARBA00022737"/>
    </source>
</evidence>
<dbReference type="InterPro" id="IPR040379">
    <property type="entry name" value="WDR19/dyf-2"/>
</dbReference>
<gene>
    <name evidence="13" type="ORF">BXYJ_LOCUS6648</name>
</gene>
<dbReference type="GO" id="GO:0030991">
    <property type="term" value="C:intraciliary transport particle A"/>
    <property type="evidence" value="ECO:0007669"/>
    <property type="project" value="TreeGrafter"/>
</dbReference>
<keyword evidence="8" id="KW-0966">Cell projection</keyword>
<dbReference type="InterPro" id="IPR056170">
    <property type="entry name" value="Znf_IFT121-like"/>
</dbReference>
<dbReference type="SUPFAM" id="SSF50978">
    <property type="entry name" value="WD40 repeat-like"/>
    <property type="match status" value="1"/>
</dbReference>
<dbReference type="Gene3D" id="1.25.40.10">
    <property type="entry name" value="Tetratricopeptide repeat domain"/>
    <property type="match status" value="1"/>
</dbReference>
<keyword evidence="5" id="KW-0970">Cilium biogenesis/degradation</keyword>
<evidence type="ECO:0000256" key="7">
    <source>
        <dbReference type="ARBA" id="ARBA00023212"/>
    </source>
</evidence>
<reference evidence="13" key="1">
    <citation type="submission" date="2020-09" db="EMBL/GenBank/DDBJ databases">
        <authorList>
            <person name="Kikuchi T."/>
        </authorList>
    </citation>
    <scope>NUCLEOTIDE SEQUENCE</scope>
    <source>
        <strain evidence="13">Ka4C1</strain>
    </source>
</reference>
<dbReference type="GO" id="GO:0035721">
    <property type="term" value="P:intraciliary retrograde transport"/>
    <property type="evidence" value="ECO:0007669"/>
    <property type="project" value="InterPro"/>
</dbReference>
<dbReference type="Pfam" id="PF23387">
    <property type="entry name" value="TPR_IFT80_172"/>
    <property type="match status" value="1"/>
</dbReference>
<protein>
    <submittedName>
        <fullName evidence="13">(pine wood nematode) hypothetical protein</fullName>
    </submittedName>
</protein>
<accession>A0A7I8WJF4</accession>
<keyword evidence="6" id="KW-0969">Cilium</keyword>